<gene>
    <name evidence="5" type="ORF">BVTX09c1_065</name>
</gene>
<dbReference type="InterPro" id="IPR006791">
    <property type="entry name" value="Pox_D2"/>
</dbReference>
<comment type="function">
    <text evidence="4">Late protein which is part of a large complex required for early virion morphogenesis. This complex participates in the formation of virosomes and the incorporation of virosomal contents into nascent immature virions.</text>
</comment>
<evidence type="ECO:0000256" key="4">
    <source>
        <dbReference type="ARBA" id="ARBA00024939"/>
    </source>
</evidence>
<keyword evidence="3" id="KW-0426">Late protein</keyword>
<dbReference type="GO" id="GO:0044423">
    <property type="term" value="C:virion component"/>
    <property type="evidence" value="ECO:0007669"/>
    <property type="project" value="UniProtKB-KW"/>
</dbReference>
<organism evidence="5 6">
    <name type="scientific">Bovine papular stomatitis virus</name>
    <dbReference type="NCBI Taxonomy" id="129727"/>
    <lineage>
        <taxon>Viruses</taxon>
        <taxon>Varidnaviria</taxon>
        <taxon>Bamfordvirae</taxon>
        <taxon>Nucleocytoviricota</taxon>
        <taxon>Pokkesviricetes</taxon>
        <taxon>Chitovirales</taxon>
        <taxon>Poxviridae</taxon>
        <taxon>Chordopoxvirinae</taxon>
        <taxon>Parapoxvirus</taxon>
        <taxon>Parapoxvirus bovinestomatitis</taxon>
    </lineage>
</organism>
<protein>
    <submittedName>
        <fullName evidence="5">Virion protein</fullName>
    </submittedName>
</protein>
<name>A0A0E3T8Y9_9POXV</name>
<evidence type="ECO:0000313" key="6">
    <source>
        <dbReference type="Proteomes" id="UP000163391"/>
    </source>
</evidence>
<accession>A0A0E3T8Y9</accession>
<evidence type="ECO:0000256" key="2">
    <source>
        <dbReference type="ARBA" id="ARBA00022844"/>
    </source>
</evidence>
<dbReference type="Pfam" id="PF04701">
    <property type="entry name" value="Pox_D2"/>
    <property type="match status" value="1"/>
</dbReference>
<reference evidence="5 6" key="1">
    <citation type="journal article" date="2015" name="Arch. Virol.">
        <title>Coinfection with multiple strains of bovine papular stomatitis virus.</title>
        <authorList>
            <person name="Huang T."/>
            <person name="Tulman E.R."/>
            <person name="Diel D.G."/>
            <person name="Khatiwada S."/>
            <person name="Sims W."/>
            <person name="Edwards J.F."/>
            <person name="Wen X."/>
            <person name="Kutish G.F."/>
            <person name="Rock D.L."/>
            <person name="Delhon G."/>
        </authorList>
    </citation>
    <scope>NUCLEOTIDE SEQUENCE [LARGE SCALE GENOMIC DNA]</scope>
    <source>
        <strain evidence="5">BV-TX09c1</strain>
    </source>
</reference>
<evidence type="ECO:0000313" key="5">
    <source>
        <dbReference type="EMBL" id="AKC03491.1"/>
    </source>
</evidence>
<dbReference type="EMBL" id="KM875472">
    <property type="protein sequence ID" value="AKC03491.1"/>
    <property type="molecule type" value="Genomic_DNA"/>
</dbReference>
<evidence type="ECO:0000256" key="1">
    <source>
        <dbReference type="ARBA" id="ARBA00004328"/>
    </source>
</evidence>
<sequence>MESRVPIGGDLQNLKSLVARAPTLDRVGAAVSGWRHVLVERDHRGTPVRLHRFEHALRLDNLTALQAVKAVFGHRKRMMRALFPSEAIFDSLEPLQPAETLELRAAPPVPEDDGAEIDAQETAWWLTELFNAFRAGGGSGAAPTYCLPLAEDVKHVAL</sequence>
<proteinExistence type="predicted"/>
<evidence type="ECO:0000256" key="3">
    <source>
        <dbReference type="ARBA" id="ARBA00022921"/>
    </source>
</evidence>
<comment type="subcellular location">
    <subcellularLocation>
        <location evidence="1">Virion</location>
    </subcellularLocation>
</comment>
<keyword evidence="2" id="KW-0946">Virion</keyword>
<dbReference type="Proteomes" id="UP000163391">
    <property type="component" value="Segment"/>
</dbReference>